<protein>
    <submittedName>
        <fullName evidence="1">Uncharacterized protein</fullName>
    </submittedName>
</protein>
<dbReference type="Proteomes" id="UP000638462">
    <property type="component" value="Unassembled WGS sequence"/>
</dbReference>
<evidence type="ECO:0000313" key="1">
    <source>
        <dbReference type="EMBL" id="GGF15862.1"/>
    </source>
</evidence>
<accession>A0ABQ1UD15</accession>
<gene>
    <name evidence="1" type="ORF">GCM10008027_45740</name>
</gene>
<reference evidence="2" key="1">
    <citation type="journal article" date="2019" name="Int. J. Syst. Evol. Microbiol.">
        <title>The Global Catalogue of Microorganisms (GCM) 10K type strain sequencing project: providing services to taxonomists for standard genome sequencing and annotation.</title>
        <authorList>
            <consortium name="The Broad Institute Genomics Platform"/>
            <consortium name="The Broad Institute Genome Sequencing Center for Infectious Disease"/>
            <person name="Wu L."/>
            <person name="Ma J."/>
        </authorList>
    </citation>
    <scope>NUCLEOTIDE SEQUENCE [LARGE SCALE GENOMIC DNA]</scope>
    <source>
        <strain evidence="2">CGMCC 1.15394</strain>
    </source>
</reference>
<keyword evidence="2" id="KW-1185">Reference proteome</keyword>
<comment type="caution">
    <text evidence="1">The sequence shown here is derived from an EMBL/GenBank/DDBJ whole genome shotgun (WGS) entry which is preliminary data.</text>
</comment>
<organism evidence="1 2">
    <name type="scientific">Pseudoalteromonas gelatinilytica</name>
    <dbReference type="NCBI Taxonomy" id="1703256"/>
    <lineage>
        <taxon>Bacteria</taxon>
        <taxon>Pseudomonadati</taxon>
        <taxon>Pseudomonadota</taxon>
        <taxon>Gammaproteobacteria</taxon>
        <taxon>Alteromonadales</taxon>
        <taxon>Pseudoalteromonadaceae</taxon>
        <taxon>Pseudoalteromonas</taxon>
    </lineage>
</organism>
<proteinExistence type="predicted"/>
<sequence length="101" mass="11134">MNLAQGKRNGVRIIKMHLATMDKLIKPLISIACALFLAGCSSTGKIDYMVAGGATQKGNQIWVQAITFDDSWGFLWEASVVVGKVQAKQVVYMTKNSQKKW</sequence>
<dbReference type="EMBL" id="BMIT01000064">
    <property type="protein sequence ID" value="GGF15862.1"/>
    <property type="molecule type" value="Genomic_DNA"/>
</dbReference>
<evidence type="ECO:0000313" key="2">
    <source>
        <dbReference type="Proteomes" id="UP000638462"/>
    </source>
</evidence>
<name>A0ABQ1UD15_9GAMM</name>